<evidence type="ECO:0000313" key="1">
    <source>
        <dbReference type="EMBL" id="CAB4975783.1"/>
    </source>
</evidence>
<dbReference type="EMBL" id="CAFBOJ010000034">
    <property type="protein sequence ID" value="CAB4975783.1"/>
    <property type="molecule type" value="Genomic_DNA"/>
</dbReference>
<proteinExistence type="predicted"/>
<gene>
    <name evidence="1" type="ORF">UFOPK3937_00447</name>
</gene>
<dbReference type="AlphaFoldDB" id="A0A6J7MBH0"/>
<sequence>MSKGKKIMWSLLSIFVFFPILITVIVSVAGVGGETTVSSTKVTPAKQTCESTTKEMLDSIESGMISSKYKIAGLGQVSLTAEQNAELTAISPGWDKNYVIAANISGGNLATPEIGLWGKSGNTGGLFALNDSALKYSDWGTAANDGSPAYQIRLKLLRFGTAQGALQCGK</sequence>
<name>A0A6J7MBH0_9ZZZZ</name>
<organism evidence="1">
    <name type="scientific">freshwater metagenome</name>
    <dbReference type="NCBI Taxonomy" id="449393"/>
    <lineage>
        <taxon>unclassified sequences</taxon>
        <taxon>metagenomes</taxon>
        <taxon>ecological metagenomes</taxon>
    </lineage>
</organism>
<protein>
    <submittedName>
        <fullName evidence="1">Unannotated protein</fullName>
    </submittedName>
</protein>
<reference evidence="1" key="1">
    <citation type="submission" date="2020-05" db="EMBL/GenBank/DDBJ databases">
        <authorList>
            <person name="Chiriac C."/>
            <person name="Salcher M."/>
            <person name="Ghai R."/>
            <person name="Kavagutti S V."/>
        </authorList>
    </citation>
    <scope>NUCLEOTIDE SEQUENCE</scope>
</reference>
<accession>A0A6J7MBH0</accession>